<feature type="transmembrane region" description="Helical" evidence="1">
    <location>
        <begin position="30"/>
        <end position="50"/>
    </location>
</feature>
<reference evidence="2" key="2">
    <citation type="submission" date="2023-06" db="EMBL/GenBank/DDBJ databases">
        <authorList>
            <consortium name="Lawrence Berkeley National Laboratory"/>
            <person name="Mondo S.J."/>
            <person name="Hensen N."/>
            <person name="Bonometti L."/>
            <person name="Westerberg I."/>
            <person name="Brannstrom I.O."/>
            <person name="Guillou S."/>
            <person name="Cros-Aarteil S."/>
            <person name="Calhoun S."/>
            <person name="Haridas S."/>
            <person name="Kuo A."/>
            <person name="Pangilinan J."/>
            <person name="Riley R."/>
            <person name="Labutti K."/>
            <person name="Andreopoulos B."/>
            <person name="Lipzen A."/>
            <person name="Chen C."/>
            <person name="Yanf M."/>
            <person name="Daum C."/>
            <person name="Ng V."/>
            <person name="Clum A."/>
            <person name="Steindorff A."/>
            <person name="Ohm R."/>
            <person name="Martin F."/>
            <person name="Silar P."/>
            <person name="Natvig D."/>
            <person name="Lalanne C."/>
            <person name="Gautier V."/>
            <person name="Ament-Velasquez S.L."/>
            <person name="Kruys A."/>
            <person name="Hutchinson M.I."/>
            <person name="Powell A.J."/>
            <person name="Barry K."/>
            <person name="Miller A.N."/>
            <person name="Grigoriev I.V."/>
            <person name="Debuchy R."/>
            <person name="Gladieux P."/>
            <person name="Thoren M.H."/>
            <person name="Johannesson H."/>
        </authorList>
    </citation>
    <scope>NUCLEOTIDE SEQUENCE</scope>
    <source>
        <strain evidence="2">CBS 626.80</strain>
    </source>
</reference>
<reference evidence="2" key="1">
    <citation type="journal article" date="2023" name="Mol. Phylogenet. Evol.">
        <title>Genome-scale phylogeny and comparative genomics of the fungal order Sordariales.</title>
        <authorList>
            <person name="Hensen N."/>
            <person name="Bonometti L."/>
            <person name="Westerberg I."/>
            <person name="Brannstrom I.O."/>
            <person name="Guillou S."/>
            <person name="Cros-Aarteil S."/>
            <person name="Calhoun S."/>
            <person name="Haridas S."/>
            <person name="Kuo A."/>
            <person name="Mondo S."/>
            <person name="Pangilinan J."/>
            <person name="Riley R."/>
            <person name="LaButti K."/>
            <person name="Andreopoulos B."/>
            <person name="Lipzen A."/>
            <person name="Chen C."/>
            <person name="Yan M."/>
            <person name="Daum C."/>
            <person name="Ng V."/>
            <person name="Clum A."/>
            <person name="Steindorff A."/>
            <person name="Ohm R.A."/>
            <person name="Martin F."/>
            <person name="Silar P."/>
            <person name="Natvig D.O."/>
            <person name="Lalanne C."/>
            <person name="Gautier V."/>
            <person name="Ament-Velasquez S.L."/>
            <person name="Kruys A."/>
            <person name="Hutchinson M.I."/>
            <person name="Powell A.J."/>
            <person name="Barry K."/>
            <person name="Miller A.N."/>
            <person name="Grigoriev I.V."/>
            <person name="Debuchy R."/>
            <person name="Gladieux P."/>
            <person name="Hiltunen Thoren M."/>
            <person name="Johannesson H."/>
        </authorList>
    </citation>
    <scope>NUCLEOTIDE SEQUENCE</scope>
    <source>
        <strain evidence="2">CBS 626.80</strain>
    </source>
</reference>
<dbReference type="Proteomes" id="UP001303222">
    <property type="component" value="Unassembled WGS sequence"/>
</dbReference>
<keyword evidence="1" id="KW-0472">Membrane</keyword>
<dbReference type="AlphaFoldDB" id="A0AAN6SJ73"/>
<evidence type="ECO:0000313" key="2">
    <source>
        <dbReference type="EMBL" id="KAK3955293.1"/>
    </source>
</evidence>
<keyword evidence="3" id="KW-1185">Reference proteome</keyword>
<sequence length="105" mass="12349">MDITCVRLLETGDLLQQVAHRRKRVSPSAGIQRICACLYTFLSIIITIKITTDTDFLCFVHLFSSSSSYFFWRLFEMLLDGMKRLSCVMELKSKLWRWIMKRDSS</sequence>
<feature type="transmembrane region" description="Helical" evidence="1">
    <location>
        <begin position="56"/>
        <end position="75"/>
    </location>
</feature>
<keyword evidence="1" id="KW-1133">Transmembrane helix</keyword>
<evidence type="ECO:0000256" key="1">
    <source>
        <dbReference type="SAM" id="Phobius"/>
    </source>
</evidence>
<proteinExistence type="predicted"/>
<organism evidence="2 3">
    <name type="scientific">Pseudoneurospora amorphoporcata</name>
    <dbReference type="NCBI Taxonomy" id="241081"/>
    <lineage>
        <taxon>Eukaryota</taxon>
        <taxon>Fungi</taxon>
        <taxon>Dikarya</taxon>
        <taxon>Ascomycota</taxon>
        <taxon>Pezizomycotina</taxon>
        <taxon>Sordariomycetes</taxon>
        <taxon>Sordariomycetidae</taxon>
        <taxon>Sordariales</taxon>
        <taxon>Sordariaceae</taxon>
        <taxon>Pseudoneurospora</taxon>
    </lineage>
</organism>
<dbReference type="EMBL" id="MU859078">
    <property type="protein sequence ID" value="KAK3955293.1"/>
    <property type="molecule type" value="Genomic_DNA"/>
</dbReference>
<comment type="caution">
    <text evidence="2">The sequence shown here is derived from an EMBL/GenBank/DDBJ whole genome shotgun (WGS) entry which is preliminary data.</text>
</comment>
<evidence type="ECO:0000313" key="3">
    <source>
        <dbReference type="Proteomes" id="UP001303222"/>
    </source>
</evidence>
<gene>
    <name evidence="2" type="ORF">QBC32DRAFT_47832</name>
</gene>
<accession>A0AAN6SJ73</accession>
<keyword evidence="1" id="KW-0812">Transmembrane</keyword>
<protein>
    <submittedName>
        <fullName evidence="2">Uncharacterized protein</fullName>
    </submittedName>
</protein>
<name>A0AAN6SJ73_9PEZI</name>